<name>U7V964_9FUSO</name>
<dbReference type="Pfam" id="PF00814">
    <property type="entry name" value="TsaD"/>
    <property type="match status" value="1"/>
</dbReference>
<dbReference type="Gene3D" id="3.30.420.40">
    <property type="match status" value="2"/>
</dbReference>
<organism evidence="2 3">
    <name type="scientific">Cetobacterium somerae ATCC BAA-474</name>
    <dbReference type="NCBI Taxonomy" id="1319815"/>
    <lineage>
        <taxon>Bacteria</taxon>
        <taxon>Fusobacteriati</taxon>
        <taxon>Fusobacteriota</taxon>
        <taxon>Fusobacteriia</taxon>
        <taxon>Fusobacteriales</taxon>
        <taxon>Fusobacteriaceae</taxon>
        <taxon>Cetobacterium</taxon>
    </lineage>
</organism>
<keyword evidence="3" id="KW-1185">Reference proteome</keyword>
<dbReference type="CDD" id="cd24032">
    <property type="entry name" value="ASKHA_NBD_TsaB"/>
    <property type="match status" value="1"/>
</dbReference>
<dbReference type="PANTHER" id="PTHR11735">
    <property type="entry name" value="TRNA N6-ADENOSINE THREONYLCARBAMOYLTRANSFERASE"/>
    <property type="match status" value="1"/>
</dbReference>
<dbReference type="AlphaFoldDB" id="U7V964"/>
<accession>U7V964</accession>
<dbReference type="eggNOG" id="COG1214">
    <property type="taxonomic scope" value="Bacteria"/>
</dbReference>
<dbReference type="InterPro" id="IPR022496">
    <property type="entry name" value="T6A_TsaB"/>
</dbReference>
<dbReference type="GO" id="GO:0005829">
    <property type="term" value="C:cytosol"/>
    <property type="evidence" value="ECO:0007669"/>
    <property type="project" value="TreeGrafter"/>
</dbReference>
<dbReference type="RefSeq" id="WP_023051535.1">
    <property type="nucleotide sequence ID" value="NZ_CP173065.2"/>
</dbReference>
<dbReference type="HOGENOM" id="CLU_064886_0_0_0"/>
<reference evidence="2 3" key="1">
    <citation type="submission" date="2013-08" db="EMBL/GenBank/DDBJ databases">
        <authorList>
            <person name="Weinstock G."/>
            <person name="Sodergren E."/>
            <person name="Wylie T."/>
            <person name="Fulton L."/>
            <person name="Fulton R."/>
            <person name="Fronick C."/>
            <person name="O'Laughlin M."/>
            <person name="Godfrey J."/>
            <person name="Miner T."/>
            <person name="Herter B."/>
            <person name="Appelbaum E."/>
            <person name="Cordes M."/>
            <person name="Lek S."/>
            <person name="Wollam A."/>
            <person name="Pepin K.H."/>
            <person name="Palsikar V.B."/>
            <person name="Mitreva M."/>
            <person name="Wilson R.K."/>
        </authorList>
    </citation>
    <scope>NUCLEOTIDE SEQUENCE [LARGE SCALE GENOMIC DNA]</scope>
    <source>
        <strain evidence="2 3">ATCC BAA-474</strain>
    </source>
</reference>
<evidence type="ECO:0000313" key="3">
    <source>
        <dbReference type="Proteomes" id="UP000017081"/>
    </source>
</evidence>
<evidence type="ECO:0000259" key="1">
    <source>
        <dbReference type="Pfam" id="PF00814"/>
    </source>
</evidence>
<evidence type="ECO:0000313" key="2">
    <source>
        <dbReference type="EMBL" id="ERT68066.1"/>
    </source>
</evidence>
<dbReference type="InterPro" id="IPR043129">
    <property type="entry name" value="ATPase_NBD"/>
</dbReference>
<dbReference type="EMBL" id="AXZF01000083">
    <property type="protein sequence ID" value="ERT68066.1"/>
    <property type="molecule type" value="Genomic_DNA"/>
</dbReference>
<dbReference type="SUPFAM" id="SSF53067">
    <property type="entry name" value="Actin-like ATPase domain"/>
    <property type="match status" value="2"/>
</dbReference>
<dbReference type="PATRIC" id="fig|1319815.3.peg.1929"/>
<dbReference type="NCBIfam" id="TIGR03725">
    <property type="entry name" value="T6A_YeaZ"/>
    <property type="match status" value="1"/>
</dbReference>
<protein>
    <submittedName>
        <fullName evidence="2">Universal bacterial protein YeaZ</fullName>
    </submittedName>
</protein>
<sequence length="223" mass="24522">MLILAIDTSTNIGTVAIYDNKKGVVGEITLNVKQNHSAITMTTIDTLFNLTGIDKKEIDKIAVSTGPGSFTGIRIGVGLAKGLAYALKKPIAGINELDLLANTYNGDKKVIAMLDARKERVFSGVYKKKNDAFMLDGEYMAEELENILNIVDEETVFVGDGASTYEDIIREKLGDKCIFIKKSLNISRASLLAELAENKEDNLFTLEPYYVTKSQAEREKEGK</sequence>
<dbReference type="PANTHER" id="PTHR11735:SF11">
    <property type="entry name" value="TRNA THREONYLCARBAMOYLADENOSINE BIOSYNTHESIS PROTEIN TSAB"/>
    <property type="match status" value="1"/>
</dbReference>
<dbReference type="STRING" id="1319815.HMPREF0202_02002"/>
<gene>
    <name evidence="2" type="ORF">HMPREF0202_02002</name>
</gene>
<dbReference type="Proteomes" id="UP000017081">
    <property type="component" value="Unassembled WGS sequence"/>
</dbReference>
<feature type="domain" description="Gcp-like" evidence="1">
    <location>
        <begin position="20"/>
        <end position="217"/>
    </location>
</feature>
<proteinExistence type="predicted"/>
<comment type="caution">
    <text evidence="2">The sequence shown here is derived from an EMBL/GenBank/DDBJ whole genome shotgun (WGS) entry which is preliminary data.</text>
</comment>
<dbReference type="GO" id="GO:0002949">
    <property type="term" value="P:tRNA threonylcarbamoyladenosine modification"/>
    <property type="evidence" value="ECO:0007669"/>
    <property type="project" value="InterPro"/>
</dbReference>
<dbReference type="InterPro" id="IPR000905">
    <property type="entry name" value="Gcp-like_dom"/>
</dbReference>